<reference evidence="4" key="1">
    <citation type="submission" date="2023-05" db="EMBL/GenBank/DDBJ databases">
        <title>Nepenthes gracilis genome sequencing.</title>
        <authorList>
            <person name="Fukushima K."/>
        </authorList>
    </citation>
    <scope>NUCLEOTIDE SEQUENCE</scope>
    <source>
        <strain evidence="4">SING2019-196</strain>
    </source>
</reference>
<dbReference type="GO" id="GO:0005886">
    <property type="term" value="C:plasma membrane"/>
    <property type="evidence" value="ECO:0007669"/>
    <property type="project" value="TreeGrafter"/>
</dbReference>
<dbReference type="Proteomes" id="UP001279734">
    <property type="component" value="Unassembled WGS sequence"/>
</dbReference>
<feature type="repeat" description="ANK" evidence="3">
    <location>
        <begin position="78"/>
        <end position="101"/>
    </location>
</feature>
<accession>A0AAD3SYG0</accession>
<feature type="repeat" description="ANK" evidence="3">
    <location>
        <begin position="44"/>
        <end position="76"/>
    </location>
</feature>
<keyword evidence="2 3" id="KW-0040">ANK repeat</keyword>
<name>A0AAD3SYG0_NEPGR</name>
<evidence type="ECO:0000313" key="4">
    <source>
        <dbReference type="EMBL" id="GMH18842.1"/>
    </source>
</evidence>
<dbReference type="PANTHER" id="PTHR24186">
    <property type="entry name" value="PROTEIN PHOSPHATASE 1 REGULATORY SUBUNIT"/>
    <property type="match status" value="1"/>
</dbReference>
<comment type="caution">
    <text evidence="4">The sequence shown here is derived from an EMBL/GenBank/DDBJ whole genome shotgun (WGS) entry which is preliminary data.</text>
</comment>
<dbReference type="InterPro" id="IPR002110">
    <property type="entry name" value="Ankyrin_rpt"/>
</dbReference>
<evidence type="ECO:0000256" key="2">
    <source>
        <dbReference type="ARBA" id="ARBA00023043"/>
    </source>
</evidence>
<gene>
    <name evidence="4" type="ORF">Nepgr_020683</name>
</gene>
<dbReference type="SUPFAM" id="SSF48403">
    <property type="entry name" value="Ankyrin repeat"/>
    <property type="match status" value="1"/>
</dbReference>
<evidence type="ECO:0000313" key="5">
    <source>
        <dbReference type="Proteomes" id="UP001279734"/>
    </source>
</evidence>
<dbReference type="AlphaFoldDB" id="A0AAD3SYG0"/>
<proteinExistence type="predicted"/>
<dbReference type="InterPro" id="IPR036770">
    <property type="entry name" value="Ankyrin_rpt-contain_sf"/>
</dbReference>
<evidence type="ECO:0000256" key="3">
    <source>
        <dbReference type="PROSITE-ProRule" id="PRU00023"/>
    </source>
</evidence>
<dbReference type="PROSITE" id="PS50088">
    <property type="entry name" value="ANK_REPEAT"/>
    <property type="match status" value="3"/>
</dbReference>
<evidence type="ECO:0000256" key="1">
    <source>
        <dbReference type="ARBA" id="ARBA00022737"/>
    </source>
</evidence>
<organism evidence="4 5">
    <name type="scientific">Nepenthes gracilis</name>
    <name type="common">Slender pitcher plant</name>
    <dbReference type="NCBI Taxonomy" id="150966"/>
    <lineage>
        <taxon>Eukaryota</taxon>
        <taxon>Viridiplantae</taxon>
        <taxon>Streptophyta</taxon>
        <taxon>Embryophyta</taxon>
        <taxon>Tracheophyta</taxon>
        <taxon>Spermatophyta</taxon>
        <taxon>Magnoliopsida</taxon>
        <taxon>eudicotyledons</taxon>
        <taxon>Gunneridae</taxon>
        <taxon>Pentapetalae</taxon>
        <taxon>Caryophyllales</taxon>
        <taxon>Nepenthaceae</taxon>
        <taxon>Nepenthes</taxon>
    </lineage>
</organism>
<feature type="repeat" description="ANK" evidence="3">
    <location>
        <begin position="10"/>
        <end position="42"/>
    </location>
</feature>
<keyword evidence="1" id="KW-0677">Repeat</keyword>
<dbReference type="Pfam" id="PF12796">
    <property type="entry name" value="Ank_2"/>
    <property type="match status" value="2"/>
</dbReference>
<protein>
    <submittedName>
        <fullName evidence="4">Uncharacterized protein</fullName>
    </submittedName>
</protein>
<dbReference type="SMART" id="SM00248">
    <property type="entry name" value="ANK"/>
    <property type="match status" value="4"/>
</dbReference>
<dbReference type="PANTHER" id="PTHR24186:SF18">
    <property type="entry name" value="ANKYRIN REPEAT FAMILY PROTEIN"/>
    <property type="match status" value="1"/>
</dbReference>
<dbReference type="EMBL" id="BSYO01000019">
    <property type="protein sequence ID" value="GMH18842.1"/>
    <property type="molecule type" value="Genomic_DNA"/>
</dbReference>
<sequence>MGSAAIKSKNGYDALHVAAKHANIDILKILTEALPELLLTTDLSNMTALHTAASQGRTEVVNFLLERNSNLATIVRNNGKTSLHSAARNGHLEVVEALMSKEPGTAMRIDKKGQTALHMAVKGQSIELVDMMIKPDLSLINVVDSKGEHCITYSSKKRSSSAPRPNAPNHPSWPEVACAISHFHSRNNAGQQNLGLISSYQPFTSRVKIMPDRKKTSYYSTTSQPLAFGSISSICNTSHSISDTSCYAARRNLGQNQLVADKASNIVSESEVFFPFYREATCSRQDRQQKVLLDPNQIPQSPRWILMHTGRLGTNINLFLDFFARSLLELPWQIMALPMELKVLVLLETLVVDFAHEMDRRHQCLWQCYNLGIWTCNDDEMQ</sequence>
<keyword evidence="5" id="KW-1185">Reference proteome</keyword>
<dbReference type="Gene3D" id="1.25.40.20">
    <property type="entry name" value="Ankyrin repeat-containing domain"/>
    <property type="match status" value="1"/>
</dbReference>
<dbReference type="PROSITE" id="PS50297">
    <property type="entry name" value="ANK_REP_REGION"/>
    <property type="match status" value="3"/>
</dbReference>